<accession>A0A8H5GAZ0</accession>
<evidence type="ECO:0000313" key="2">
    <source>
        <dbReference type="EMBL" id="KAF5361410.1"/>
    </source>
</evidence>
<keyword evidence="3" id="KW-1185">Reference proteome</keyword>
<gene>
    <name evidence="2" type="ORF">D9758_006237</name>
</gene>
<name>A0A8H5GAZ0_9AGAR</name>
<evidence type="ECO:0000256" key="1">
    <source>
        <dbReference type="SAM" id="MobiDB-lite"/>
    </source>
</evidence>
<feature type="region of interest" description="Disordered" evidence="1">
    <location>
        <begin position="112"/>
        <end position="149"/>
    </location>
</feature>
<evidence type="ECO:0000313" key="3">
    <source>
        <dbReference type="Proteomes" id="UP000559256"/>
    </source>
</evidence>
<feature type="compositionally biased region" description="Low complexity" evidence="1">
    <location>
        <begin position="72"/>
        <end position="85"/>
    </location>
</feature>
<feature type="compositionally biased region" description="Polar residues" evidence="1">
    <location>
        <begin position="48"/>
        <end position="65"/>
    </location>
</feature>
<dbReference type="EMBL" id="JAACJM010000040">
    <property type="protein sequence ID" value="KAF5361410.1"/>
    <property type="molecule type" value="Genomic_DNA"/>
</dbReference>
<protein>
    <submittedName>
        <fullName evidence="2">Uncharacterized protein</fullName>
    </submittedName>
</protein>
<comment type="caution">
    <text evidence="2">The sequence shown here is derived from an EMBL/GenBank/DDBJ whole genome shotgun (WGS) entry which is preliminary data.</text>
</comment>
<sequence length="149" mass="16374">MQLPTWLKYAKESPFLFQVLSGSIRFYSPERVLNVAFTNSRYFAAVNQSTSVPSIHTPPTRSRTANAPPPFSSRSSSLSSSATESPMPPSATGLAAQLDMIARGVQYSLVQRSTSLNNSNGRRAKEKTKASTTASMDKEQEAKRQEQKQ</sequence>
<dbReference type="Proteomes" id="UP000559256">
    <property type="component" value="Unassembled WGS sequence"/>
</dbReference>
<feature type="compositionally biased region" description="Basic and acidic residues" evidence="1">
    <location>
        <begin position="136"/>
        <end position="149"/>
    </location>
</feature>
<proteinExistence type="predicted"/>
<dbReference type="AlphaFoldDB" id="A0A8H5GAZ0"/>
<feature type="compositionally biased region" description="Polar residues" evidence="1">
    <location>
        <begin position="112"/>
        <end position="121"/>
    </location>
</feature>
<feature type="region of interest" description="Disordered" evidence="1">
    <location>
        <begin position="48"/>
        <end position="95"/>
    </location>
</feature>
<reference evidence="2 3" key="1">
    <citation type="journal article" date="2020" name="ISME J.">
        <title>Uncovering the hidden diversity of litter-decomposition mechanisms in mushroom-forming fungi.</title>
        <authorList>
            <person name="Floudas D."/>
            <person name="Bentzer J."/>
            <person name="Ahren D."/>
            <person name="Johansson T."/>
            <person name="Persson P."/>
            <person name="Tunlid A."/>
        </authorList>
    </citation>
    <scope>NUCLEOTIDE SEQUENCE [LARGE SCALE GENOMIC DNA]</scope>
    <source>
        <strain evidence="2 3">CBS 291.85</strain>
    </source>
</reference>
<organism evidence="2 3">
    <name type="scientific">Tetrapyrgos nigripes</name>
    <dbReference type="NCBI Taxonomy" id="182062"/>
    <lineage>
        <taxon>Eukaryota</taxon>
        <taxon>Fungi</taxon>
        <taxon>Dikarya</taxon>
        <taxon>Basidiomycota</taxon>
        <taxon>Agaricomycotina</taxon>
        <taxon>Agaricomycetes</taxon>
        <taxon>Agaricomycetidae</taxon>
        <taxon>Agaricales</taxon>
        <taxon>Marasmiineae</taxon>
        <taxon>Marasmiaceae</taxon>
        <taxon>Tetrapyrgos</taxon>
    </lineage>
</organism>